<evidence type="ECO:0000259" key="2">
    <source>
        <dbReference type="Pfam" id="PF01370"/>
    </source>
</evidence>
<accession>A0A7V7UXB3</accession>
<dbReference type="InterPro" id="IPR036291">
    <property type="entry name" value="NAD(P)-bd_dom_sf"/>
</dbReference>
<dbReference type="Proteomes" id="UP000441354">
    <property type="component" value="Unassembled WGS sequence"/>
</dbReference>
<dbReference type="InterPro" id="IPR001509">
    <property type="entry name" value="Epimerase_deHydtase"/>
</dbReference>
<proteinExistence type="inferred from homology"/>
<dbReference type="SUPFAM" id="SSF51735">
    <property type="entry name" value="NAD(P)-binding Rossmann-fold domains"/>
    <property type="match status" value="1"/>
</dbReference>
<name>A0A7V7UXB3_9BACI</name>
<keyword evidence="4" id="KW-1185">Reference proteome</keyword>
<dbReference type="Pfam" id="PF01370">
    <property type="entry name" value="Epimerase"/>
    <property type="match status" value="1"/>
</dbReference>
<sequence>MQKERGMTKKAKKTILITGGNGFTGRHACRYFAGQGFHVISVVRSAGIENHDIQTEICELTNAEETSKLIQRVKPEYILHLAGQSNAGESWSQPISYMESNVMATLFLLEAIRIHAPSCKVVITGSILQYPLKESILPPHPYSLSKTLQIFASKSWANYFDLNIVIAKPTNLIGPGPSTGVCSILAKRVAEFEKTGKNDVLTNMDLQAKRVFLDVRDAIRAYHQLFLIGGQGKEYDVSFGTEATVGEAASILSSLAAVKFFVPEGVHEEKLSSLTRTGSKEFNCTSTIPLEQSLADTLDYFRNL</sequence>
<evidence type="ECO:0000313" key="4">
    <source>
        <dbReference type="Proteomes" id="UP000441354"/>
    </source>
</evidence>
<dbReference type="Gene3D" id="3.90.25.10">
    <property type="entry name" value="UDP-galactose 4-epimerase, domain 1"/>
    <property type="match status" value="1"/>
</dbReference>
<comment type="caution">
    <text evidence="3">The sequence shown here is derived from an EMBL/GenBank/DDBJ whole genome shotgun (WGS) entry which is preliminary data.</text>
</comment>
<dbReference type="Gene3D" id="3.40.50.720">
    <property type="entry name" value="NAD(P)-binding Rossmann-like Domain"/>
    <property type="match status" value="1"/>
</dbReference>
<dbReference type="EMBL" id="WBOT01000001">
    <property type="protein sequence ID" value="KAB2335696.1"/>
    <property type="molecule type" value="Genomic_DNA"/>
</dbReference>
<reference evidence="3 4" key="1">
    <citation type="journal article" date="2014" name="Arch. Microbiol.">
        <title>Bacillus mesophilum sp. nov., strain IITR-54T, a novel 4-chlorobiphenyl dechlorinating bacterium.</title>
        <authorList>
            <person name="Manickam N."/>
            <person name="Singh N.K."/>
            <person name="Bajaj A."/>
            <person name="Kumar R.M."/>
            <person name="Kaur G."/>
            <person name="Kaur N."/>
            <person name="Bala M."/>
            <person name="Kumar A."/>
            <person name="Mayilraj S."/>
        </authorList>
    </citation>
    <scope>NUCLEOTIDE SEQUENCE [LARGE SCALE GENOMIC DNA]</scope>
    <source>
        <strain evidence="3 4">IITR-54</strain>
    </source>
</reference>
<feature type="domain" description="NAD-dependent epimerase/dehydratase" evidence="2">
    <location>
        <begin position="15"/>
        <end position="234"/>
    </location>
</feature>
<evidence type="ECO:0000256" key="1">
    <source>
        <dbReference type="ARBA" id="ARBA00007637"/>
    </source>
</evidence>
<protein>
    <submittedName>
        <fullName evidence="3">NAD-dependent epimerase/dehydratase family protein</fullName>
    </submittedName>
</protein>
<evidence type="ECO:0000313" key="3">
    <source>
        <dbReference type="EMBL" id="KAB2335696.1"/>
    </source>
</evidence>
<organism evidence="3 4">
    <name type="scientific">Bacillus mesophilum</name>
    <dbReference type="NCBI Taxonomy" id="1071718"/>
    <lineage>
        <taxon>Bacteria</taxon>
        <taxon>Bacillati</taxon>
        <taxon>Bacillota</taxon>
        <taxon>Bacilli</taxon>
        <taxon>Bacillales</taxon>
        <taxon>Bacillaceae</taxon>
        <taxon>Bacillus</taxon>
    </lineage>
</organism>
<dbReference type="AlphaFoldDB" id="A0A7V7UXB3"/>
<gene>
    <name evidence="3" type="ORF">F7732_03775</name>
</gene>
<comment type="similarity">
    <text evidence="1">Belongs to the NAD(P)-dependent epimerase/dehydratase family.</text>
</comment>
<dbReference type="PANTHER" id="PTHR43000">
    <property type="entry name" value="DTDP-D-GLUCOSE 4,6-DEHYDRATASE-RELATED"/>
    <property type="match status" value="1"/>
</dbReference>